<evidence type="ECO:0000259" key="1">
    <source>
        <dbReference type="Pfam" id="PF16487"/>
    </source>
</evidence>
<keyword evidence="3" id="KW-1185">Reference proteome</keyword>
<dbReference type="Gene3D" id="3.40.50.2300">
    <property type="match status" value="1"/>
</dbReference>
<proteinExistence type="predicted"/>
<dbReference type="Proteomes" id="UP001558713">
    <property type="component" value="Unassembled WGS sequence"/>
</dbReference>
<evidence type="ECO:0000313" key="2">
    <source>
        <dbReference type="EMBL" id="KAL1203371.1"/>
    </source>
</evidence>
<dbReference type="Pfam" id="PF16487">
    <property type="entry name" value="ArgoMid"/>
    <property type="match status" value="1"/>
</dbReference>
<reference evidence="2 3" key="1">
    <citation type="submission" date="2024-04" db="EMBL/GenBank/DDBJ databases">
        <title>Genome assembly C_amara_ONT_v2.</title>
        <authorList>
            <person name="Yant L."/>
            <person name="Moore C."/>
            <person name="Slenker M."/>
        </authorList>
    </citation>
    <scope>NUCLEOTIDE SEQUENCE [LARGE SCALE GENOMIC DNA]</scope>
    <source>
        <tissue evidence="2">Leaf</tissue>
    </source>
</reference>
<feature type="domain" description="Protein argonaute Mid" evidence="1">
    <location>
        <begin position="47"/>
        <end position="116"/>
    </location>
</feature>
<dbReference type="AlphaFoldDB" id="A0ABD1AX21"/>
<evidence type="ECO:0000313" key="3">
    <source>
        <dbReference type="Proteomes" id="UP001558713"/>
    </source>
</evidence>
<dbReference type="PANTHER" id="PTHR22891">
    <property type="entry name" value="EUKARYOTIC TRANSLATION INITIATION FACTOR 2C"/>
    <property type="match status" value="1"/>
</dbReference>
<comment type="caution">
    <text evidence="2">The sequence shown here is derived from an EMBL/GenBank/DDBJ whole genome shotgun (WGS) entry which is preliminary data.</text>
</comment>
<name>A0ABD1AX21_CARAN</name>
<protein>
    <submittedName>
        <fullName evidence="2">Protein argonaute 5</fullName>
    </submittedName>
</protein>
<dbReference type="InterPro" id="IPR032473">
    <property type="entry name" value="Argonaute_Mid_dom"/>
</dbReference>
<gene>
    <name evidence="2" type="ORF">V5N11_031181</name>
</gene>
<dbReference type="EMBL" id="JBANAX010000560">
    <property type="protein sequence ID" value="KAL1203371.1"/>
    <property type="molecule type" value="Genomic_DNA"/>
</dbReference>
<accession>A0ABD1AX21</accession>
<sequence>MIKEGVRKCNFIGPLAREGFGLSTANDIVSINARILDPPRVLPVNFKNFFEVATVKKWTAVSFFKKFSKEKLESFCKKLIGVCIKKGMKFCELPVIPVSCRANEDIETVLKDVHKNAHGLELLVVILPGNPGSYGRIKTVCETEVGII</sequence>
<organism evidence="2 3">
    <name type="scientific">Cardamine amara subsp. amara</name>
    <dbReference type="NCBI Taxonomy" id="228776"/>
    <lineage>
        <taxon>Eukaryota</taxon>
        <taxon>Viridiplantae</taxon>
        <taxon>Streptophyta</taxon>
        <taxon>Embryophyta</taxon>
        <taxon>Tracheophyta</taxon>
        <taxon>Spermatophyta</taxon>
        <taxon>Magnoliopsida</taxon>
        <taxon>eudicotyledons</taxon>
        <taxon>Gunneridae</taxon>
        <taxon>Pentapetalae</taxon>
        <taxon>rosids</taxon>
        <taxon>malvids</taxon>
        <taxon>Brassicales</taxon>
        <taxon>Brassicaceae</taxon>
        <taxon>Cardamineae</taxon>
        <taxon>Cardamine</taxon>
    </lineage>
</organism>